<evidence type="ECO:0000313" key="6">
    <source>
        <dbReference type="Proteomes" id="UP000800038"/>
    </source>
</evidence>
<name>A0A6A5T269_9PLEO</name>
<feature type="region of interest" description="Disordered" evidence="3">
    <location>
        <begin position="1033"/>
        <end position="1069"/>
    </location>
</feature>
<dbReference type="InterPro" id="IPR022591">
    <property type="entry name" value="TAF1_HAT_dom"/>
</dbReference>
<feature type="compositionally biased region" description="Polar residues" evidence="3">
    <location>
        <begin position="1045"/>
        <end position="1061"/>
    </location>
</feature>
<feature type="region of interest" description="Disordered" evidence="3">
    <location>
        <begin position="1086"/>
        <end position="1126"/>
    </location>
</feature>
<comment type="subcellular location">
    <subcellularLocation>
        <location evidence="1">Nucleus</location>
    </subcellularLocation>
</comment>
<keyword evidence="6" id="KW-1185">Reference proteome</keyword>
<dbReference type="PANTHER" id="PTHR13900:SF0">
    <property type="entry name" value="TRANSCRIPTION INITIATION FACTOR TFIID SUBUNIT 1"/>
    <property type="match status" value="1"/>
</dbReference>
<dbReference type="PANTHER" id="PTHR13900">
    <property type="entry name" value="TRANSCRIPTION INITIATION FACTOR TFIID"/>
    <property type="match status" value="1"/>
</dbReference>
<feature type="region of interest" description="Disordered" evidence="3">
    <location>
        <begin position="1"/>
        <end position="20"/>
    </location>
</feature>
<accession>A0A6A5T269</accession>
<dbReference type="OrthoDB" id="5752at2759"/>
<evidence type="ECO:0000256" key="1">
    <source>
        <dbReference type="ARBA" id="ARBA00004123"/>
    </source>
</evidence>
<dbReference type="GO" id="GO:0016251">
    <property type="term" value="F:RNA polymerase II general transcription initiation factor activity"/>
    <property type="evidence" value="ECO:0007669"/>
    <property type="project" value="InterPro"/>
</dbReference>
<feature type="domain" description="Transcription initiation factor TFIID subunit 1 histone acetyltransferase" evidence="4">
    <location>
        <begin position="447"/>
        <end position="901"/>
    </location>
</feature>
<feature type="region of interest" description="Disordered" evidence="3">
    <location>
        <begin position="333"/>
        <end position="356"/>
    </location>
</feature>
<feature type="compositionally biased region" description="Basic and acidic residues" evidence="3">
    <location>
        <begin position="200"/>
        <end position="218"/>
    </location>
</feature>
<dbReference type="Pfam" id="PF12157">
    <property type="entry name" value="DUF3591"/>
    <property type="match status" value="1"/>
</dbReference>
<evidence type="ECO:0000313" key="5">
    <source>
        <dbReference type="EMBL" id="KAF1946673.1"/>
    </source>
</evidence>
<feature type="compositionally biased region" description="Basic and acidic residues" evidence="3">
    <location>
        <begin position="123"/>
        <end position="138"/>
    </location>
</feature>
<dbReference type="GO" id="GO:0004402">
    <property type="term" value="F:histone acetyltransferase activity"/>
    <property type="evidence" value="ECO:0007669"/>
    <property type="project" value="InterPro"/>
</dbReference>
<feature type="region of interest" description="Disordered" evidence="3">
    <location>
        <begin position="898"/>
        <end position="955"/>
    </location>
</feature>
<dbReference type="GO" id="GO:0017025">
    <property type="term" value="F:TBP-class protein binding"/>
    <property type="evidence" value="ECO:0007669"/>
    <property type="project" value="InterPro"/>
</dbReference>
<evidence type="ECO:0000256" key="2">
    <source>
        <dbReference type="ARBA" id="ARBA00023242"/>
    </source>
</evidence>
<keyword evidence="2" id="KW-0539">Nucleus</keyword>
<feature type="compositionally biased region" description="Low complexity" evidence="3">
    <location>
        <begin position="1"/>
        <end position="13"/>
    </location>
</feature>
<protein>
    <recommendedName>
        <fullName evidence="4">Transcription initiation factor TFIID subunit 1 histone acetyltransferase domain-containing protein</fullName>
    </recommendedName>
</protein>
<gene>
    <name evidence="5" type="ORF">EJ02DRAFT_393745</name>
</gene>
<dbReference type="GO" id="GO:0051123">
    <property type="term" value="P:RNA polymerase II preinitiation complex assembly"/>
    <property type="evidence" value="ECO:0007669"/>
    <property type="project" value="TreeGrafter"/>
</dbReference>
<reference evidence="5" key="1">
    <citation type="journal article" date="2020" name="Stud. Mycol.">
        <title>101 Dothideomycetes genomes: a test case for predicting lifestyles and emergence of pathogens.</title>
        <authorList>
            <person name="Haridas S."/>
            <person name="Albert R."/>
            <person name="Binder M."/>
            <person name="Bloem J."/>
            <person name="Labutti K."/>
            <person name="Salamov A."/>
            <person name="Andreopoulos B."/>
            <person name="Baker S."/>
            <person name="Barry K."/>
            <person name="Bills G."/>
            <person name="Bluhm B."/>
            <person name="Cannon C."/>
            <person name="Castanera R."/>
            <person name="Culley D."/>
            <person name="Daum C."/>
            <person name="Ezra D."/>
            <person name="Gonzalez J."/>
            <person name="Henrissat B."/>
            <person name="Kuo A."/>
            <person name="Liang C."/>
            <person name="Lipzen A."/>
            <person name="Lutzoni F."/>
            <person name="Magnuson J."/>
            <person name="Mondo S."/>
            <person name="Nolan M."/>
            <person name="Ohm R."/>
            <person name="Pangilinan J."/>
            <person name="Park H.-J."/>
            <person name="Ramirez L."/>
            <person name="Alfaro M."/>
            <person name="Sun H."/>
            <person name="Tritt A."/>
            <person name="Yoshinaga Y."/>
            <person name="Zwiers L.-H."/>
            <person name="Turgeon B."/>
            <person name="Goodwin S."/>
            <person name="Spatafora J."/>
            <person name="Crous P."/>
            <person name="Grigoriev I."/>
        </authorList>
    </citation>
    <scope>NUCLEOTIDE SEQUENCE</scope>
    <source>
        <strain evidence="5">CBS 161.51</strain>
    </source>
</reference>
<feature type="region of interest" description="Disordered" evidence="3">
    <location>
        <begin position="186"/>
        <end position="220"/>
    </location>
</feature>
<sequence length="1126" mass="125790">MDGDRNPPANAGDAPDDDDFQKLLQQANVTEGEENILDSIAARPLEVGEKADDAIDYEDIGDDDLPEEEFESGEGDDTGLNFSGTTLQDSGDGLDNGEFDDLFGDDGGDEDLFGEKLGLSDPAPEHPQHEDDPLKSVEDLMQGVVDAAADGKTQPAFRNVAYGNAQQEEEEEDPELREQLALFAQARRGKDDQAPPPPKTTREEFEKAWPNFEPDKPPRFFSLVPRKRAYYIPKVPQKAPKPFQTNKLTLDLATDQEKSFRLPPTAATTKSGRQQDEEQGGLIYITSTNEEDRDSDDPMELENLDTFDDSEMIGNVSWSDLRIACEDWDVPDGSSVTSLSDGDGIQTPPDSMRGIEDHVSPNKKLKLGSREQPIQFSIYDHMDLPTWDDPELETARLSKKILLDMNDPHLLLDIQQPSAEPQKPRTLGLGLKRDNRGSLANPMFKRYNISNDEAYDALKESSQQKVRSTIGHMNVEHSLPALKLQYPFYKVALSDRELRSFHRPTITFKPGERASISALKSVKRKHKKNLKPSEAFASAEDLNIGDNSDLLLAEYSEEYPTTLSNFGMGVKILNYYRRKDDHDTARPKPEDGIGETSVLLSHDKSPFSLFGQVEPGQQVLTLHNAMYRAPVFKHRPAETDFLVSRSYTGVNGPRYFMRNIPNLMVVGQQFPSVEVPGTHARKVTEASKKRLKMLAFRLYRKGQQKNARQPWVSNEMIKTHLPGTEIAQNRSRMREIMKYQKDIGTWEPVPGETIPEEPILRTWIKPEDVCLIDSMHAGDKQLQDAGIKSNEIRDDEEEQDNENADVKLAPWNTTKNFLNACAGKAMLELHGEGDPTGQGLGFSFIKVSMKGGFRDVGQSAADRMDGKKLKELGGHSYNVQRQQVMYENAIQRIWNKQKDSLSAANPPSDVEDDAETAPRNQLARQRSEVGTPAMLRADDETMSQMSRNSNGEHRGKKLKITRTIKNKHGEYEENTEVITDHEVIKLYLKHKKQERLLNMRIEDIRVTGDAEYDNAQMVKLKAEYARLARNIERREGREKAKGIHKSQTGDASAGGASNTNGPGKGGATPRKCANCGEVGHIKTNKKLCPLLNGQKKQSDTFRDASAASPVTTAPPHPTPSFAGTTS</sequence>
<organism evidence="5 6">
    <name type="scientific">Clathrospora elynae</name>
    <dbReference type="NCBI Taxonomy" id="706981"/>
    <lineage>
        <taxon>Eukaryota</taxon>
        <taxon>Fungi</taxon>
        <taxon>Dikarya</taxon>
        <taxon>Ascomycota</taxon>
        <taxon>Pezizomycotina</taxon>
        <taxon>Dothideomycetes</taxon>
        <taxon>Pleosporomycetidae</taxon>
        <taxon>Pleosporales</taxon>
        <taxon>Diademaceae</taxon>
        <taxon>Clathrospora</taxon>
    </lineage>
</organism>
<feature type="compositionally biased region" description="Acidic residues" evidence="3">
    <location>
        <begin position="54"/>
        <end position="77"/>
    </location>
</feature>
<feature type="compositionally biased region" description="Polar residues" evidence="3">
    <location>
        <begin position="80"/>
        <end position="89"/>
    </location>
</feature>
<evidence type="ECO:0000256" key="3">
    <source>
        <dbReference type="SAM" id="MobiDB-lite"/>
    </source>
</evidence>
<dbReference type="GO" id="GO:0005669">
    <property type="term" value="C:transcription factor TFIID complex"/>
    <property type="evidence" value="ECO:0007669"/>
    <property type="project" value="InterPro"/>
</dbReference>
<feature type="compositionally biased region" description="Acidic residues" evidence="3">
    <location>
        <begin position="95"/>
        <end position="112"/>
    </location>
</feature>
<dbReference type="InterPro" id="IPR040240">
    <property type="entry name" value="TAF1"/>
</dbReference>
<feature type="region of interest" description="Disordered" evidence="3">
    <location>
        <begin position="254"/>
        <end position="282"/>
    </location>
</feature>
<dbReference type="AlphaFoldDB" id="A0A6A5T269"/>
<dbReference type="EMBL" id="ML976002">
    <property type="protein sequence ID" value="KAF1946673.1"/>
    <property type="molecule type" value="Genomic_DNA"/>
</dbReference>
<proteinExistence type="predicted"/>
<feature type="region of interest" description="Disordered" evidence="3">
    <location>
        <begin position="28"/>
        <end position="140"/>
    </location>
</feature>
<evidence type="ECO:0000259" key="4">
    <source>
        <dbReference type="Pfam" id="PF12157"/>
    </source>
</evidence>
<dbReference type="Proteomes" id="UP000800038">
    <property type="component" value="Unassembled WGS sequence"/>
</dbReference>